<name>A0A8X6XTE9_9ARAC</name>
<comment type="caution">
    <text evidence="7">The sequence shown here is derived from an EMBL/GenBank/DDBJ whole genome shotgun (WGS) entry which is preliminary data.</text>
</comment>
<evidence type="ECO:0000313" key="8">
    <source>
        <dbReference type="Proteomes" id="UP000886998"/>
    </source>
</evidence>
<evidence type="ECO:0000256" key="3">
    <source>
        <dbReference type="ARBA" id="ARBA00022989"/>
    </source>
</evidence>
<dbReference type="PANTHER" id="PTHR23507:SF1">
    <property type="entry name" value="FI18259P1-RELATED"/>
    <property type="match status" value="1"/>
</dbReference>
<keyword evidence="2 6" id="KW-0812">Transmembrane</keyword>
<dbReference type="PANTHER" id="PTHR23507">
    <property type="entry name" value="ZGC:174356"/>
    <property type="match status" value="1"/>
</dbReference>
<feature type="transmembrane region" description="Helical" evidence="6">
    <location>
        <begin position="316"/>
        <end position="340"/>
    </location>
</feature>
<proteinExistence type="predicted"/>
<dbReference type="InterPro" id="IPR011701">
    <property type="entry name" value="MFS"/>
</dbReference>
<sequence>MSTEKDQTELGYDRMQSVELQRPDSMENPPIEFVKKNEKPTIQEQRNVFVYITSNARLICSEIRQMKIEVVMFMYMFAAVMRQVSTTTLIMDKVCLVHLGLSNDVCQNLIHYPEQKIEVEKLANNYSVGHSLIQMLPSCFISCFVGAWSDRYSRKIPLIAAFLGLIIDGLGSTVCAAVLKSRVEFLYAAALFTGLSGGMISILTILYSYAADTTTFGKRTIKYALMEAAFGLSMPLGQLTGGWLYQWTGYIPVFLVSTGCHVFSLGWVLFILQETKGLDNKDSLSVKFRNFWSIRPVMESFKATIKKRPNKGRLQISLLILAMSLAVLSYASTGSINFLYCYHMYNWGNTKFSTISSIFSVIGTIAMLISVSVFKRFNLGDPTLGIVGNTSLLVKNFALGLATKPEIYFGASLLGLLGGLATLAGRSRISKVTSKDDIGTVKHIYLYSVIASIT</sequence>
<dbReference type="InterPro" id="IPR036259">
    <property type="entry name" value="MFS_trans_sf"/>
</dbReference>
<evidence type="ECO:0008006" key="9">
    <source>
        <dbReference type="Google" id="ProtNLM"/>
    </source>
</evidence>
<dbReference type="OrthoDB" id="6430790at2759"/>
<feature type="transmembrane region" description="Helical" evidence="6">
    <location>
        <begin position="223"/>
        <end position="245"/>
    </location>
</feature>
<dbReference type="Gene3D" id="1.20.1250.20">
    <property type="entry name" value="MFS general substrate transporter like domains"/>
    <property type="match status" value="1"/>
</dbReference>
<keyword evidence="4 6" id="KW-0472">Membrane</keyword>
<protein>
    <recommendedName>
        <fullName evidence="9">Proton-coupled folate transporter</fullName>
    </recommendedName>
</protein>
<dbReference type="Pfam" id="PF07690">
    <property type="entry name" value="MFS_1"/>
    <property type="match status" value="1"/>
</dbReference>
<dbReference type="SUPFAM" id="SSF103473">
    <property type="entry name" value="MFS general substrate transporter"/>
    <property type="match status" value="1"/>
</dbReference>
<dbReference type="GO" id="GO:0016020">
    <property type="term" value="C:membrane"/>
    <property type="evidence" value="ECO:0007669"/>
    <property type="project" value="UniProtKB-SubCell"/>
</dbReference>
<feature type="compositionally biased region" description="Basic and acidic residues" evidence="5">
    <location>
        <begin position="1"/>
        <end position="12"/>
    </location>
</feature>
<evidence type="ECO:0000256" key="4">
    <source>
        <dbReference type="ARBA" id="ARBA00023136"/>
    </source>
</evidence>
<feature type="transmembrane region" description="Helical" evidence="6">
    <location>
        <begin position="185"/>
        <end position="211"/>
    </location>
</feature>
<feature type="transmembrane region" description="Helical" evidence="6">
    <location>
        <begin position="131"/>
        <end position="149"/>
    </location>
</feature>
<feature type="transmembrane region" description="Helical" evidence="6">
    <location>
        <begin position="251"/>
        <end position="272"/>
    </location>
</feature>
<evidence type="ECO:0000256" key="1">
    <source>
        <dbReference type="ARBA" id="ARBA00004141"/>
    </source>
</evidence>
<dbReference type="AlphaFoldDB" id="A0A8X6XTE9"/>
<feature type="transmembrane region" description="Helical" evidence="6">
    <location>
        <begin position="407"/>
        <end position="425"/>
    </location>
</feature>
<comment type="subcellular location">
    <subcellularLocation>
        <location evidence="1">Membrane</location>
        <topology evidence="1">Multi-pass membrane protein</topology>
    </subcellularLocation>
</comment>
<accession>A0A8X6XTE9</accession>
<evidence type="ECO:0000313" key="7">
    <source>
        <dbReference type="EMBL" id="GFY58798.1"/>
    </source>
</evidence>
<keyword evidence="3 6" id="KW-1133">Transmembrane helix</keyword>
<feature type="transmembrane region" description="Helical" evidence="6">
    <location>
        <begin position="352"/>
        <end position="371"/>
    </location>
</feature>
<reference evidence="7" key="1">
    <citation type="submission" date="2020-08" db="EMBL/GenBank/DDBJ databases">
        <title>Multicomponent nature underlies the extraordinary mechanical properties of spider dragline silk.</title>
        <authorList>
            <person name="Kono N."/>
            <person name="Nakamura H."/>
            <person name="Mori M."/>
            <person name="Yoshida Y."/>
            <person name="Ohtoshi R."/>
            <person name="Malay A.D."/>
            <person name="Moran D.A.P."/>
            <person name="Tomita M."/>
            <person name="Numata K."/>
            <person name="Arakawa K."/>
        </authorList>
    </citation>
    <scope>NUCLEOTIDE SEQUENCE</scope>
</reference>
<evidence type="ECO:0000256" key="5">
    <source>
        <dbReference type="SAM" id="MobiDB-lite"/>
    </source>
</evidence>
<gene>
    <name evidence="7" type="ORF">TNIN_347711</name>
</gene>
<dbReference type="EMBL" id="BMAV01012245">
    <property type="protein sequence ID" value="GFY58798.1"/>
    <property type="molecule type" value="Genomic_DNA"/>
</dbReference>
<dbReference type="Proteomes" id="UP000886998">
    <property type="component" value="Unassembled WGS sequence"/>
</dbReference>
<feature type="transmembrane region" description="Helical" evidence="6">
    <location>
        <begin position="156"/>
        <end position="179"/>
    </location>
</feature>
<evidence type="ECO:0000256" key="2">
    <source>
        <dbReference type="ARBA" id="ARBA00022692"/>
    </source>
</evidence>
<organism evidence="7 8">
    <name type="scientific">Trichonephila inaurata madagascariensis</name>
    <dbReference type="NCBI Taxonomy" id="2747483"/>
    <lineage>
        <taxon>Eukaryota</taxon>
        <taxon>Metazoa</taxon>
        <taxon>Ecdysozoa</taxon>
        <taxon>Arthropoda</taxon>
        <taxon>Chelicerata</taxon>
        <taxon>Arachnida</taxon>
        <taxon>Araneae</taxon>
        <taxon>Araneomorphae</taxon>
        <taxon>Entelegynae</taxon>
        <taxon>Araneoidea</taxon>
        <taxon>Nephilidae</taxon>
        <taxon>Trichonephila</taxon>
        <taxon>Trichonephila inaurata</taxon>
    </lineage>
</organism>
<keyword evidence="8" id="KW-1185">Reference proteome</keyword>
<dbReference type="GO" id="GO:0022857">
    <property type="term" value="F:transmembrane transporter activity"/>
    <property type="evidence" value="ECO:0007669"/>
    <property type="project" value="InterPro"/>
</dbReference>
<evidence type="ECO:0000256" key="6">
    <source>
        <dbReference type="SAM" id="Phobius"/>
    </source>
</evidence>
<feature type="region of interest" description="Disordered" evidence="5">
    <location>
        <begin position="1"/>
        <end position="21"/>
    </location>
</feature>